<keyword evidence="2" id="KW-1185">Reference proteome</keyword>
<dbReference type="RefSeq" id="WP_387892495.1">
    <property type="nucleotide sequence ID" value="NZ_JBIAWJ010000031.1"/>
</dbReference>
<name>A0ABW6UU62_9ACTN</name>
<comment type="caution">
    <text evidence="1">The sequence shown here is derived from an EMBL/GenBank/DDBJ whole genome shotgun (WGS) entry which is preliminary data.</text>
</comment>
<evidence type="ECO:0000313" key="1">
    <source>
        <dbReference type="EMBL" id="MFF4527007.1"/>
    </source>
</evidence>
<evidence type="ECO:0000313" key="2">
    <source>
        <dbReference type="Proteomes" id="UP001602058"/>
    </source>
</evidence>
<dbReference type="Proteomes" id="UP001602058">
    <property type="component" value="Unassembled WGS sequence"/>
</dbReference>
<dbReference type="EMBL" id="JBIAWJ010000031">
    <property type="protein sequence ID" value="MFF4527007.1"/>
    <property type="molecule type" value="Genomic_DNA"/>
</dbReference>
<sequence>MNTDVQAWLQSQLGTPLDLTDLTTRYARLGTARRVALEVLNERLANLRAQVATVNVSSVVSVSFTENIKAYERQIALLEAGGSPAPDEAPGSDDGTVLLGTFQLVERPRR</sequence>
<proteinExistence type="predicted"/>
<reference evidence="1 2" key="1">
    <citation type="submission" date="2024-10" db="EMBL/GenBank/DDBJ databases">
        <title>The Natural Products Discovery Center: Release of the First 8490 Sequenced Strains for Exploring Actinobacteria Biosynthetic Diversity.</title>
        <authorList>
            <person name="Kalkreuter E."/>
            <person name="Kautsar S.A."/>
            <person name="Yang D."/>
            <person name="Bader C.D."/>
            <person name="Teijaro C.N."/>
            <person name="Fluegel L."/>
            <person name="Davis C.M."/>
            <person name="Simpson J.R."/>
            <person name="Lauterbach L."/>
            <person name="Steele A.D."/>
            <person name="Gui C."/>
            <person name="Meng S."/>
            <person name="Li G."/>
            <person name="Viehrig K."/>
            <person name="Ye F."/>
            <person name="Su P."/>
            <person name="Kiefer A.F."/>
            <person name="Nichols A."/>
            <person name="Cepeda A.J."/>
            <person name="Yan W."/>
            <person name="Fan B."/>
            <person name="Jiang Y."/>
            <person name="Adhikari A."/>
            <person name="Zheng C.-J."/>
            <person name="Schuster L."/>
            <person name="Cowan T.M."/>
            <person name="Smanski M.J."/>
            <person name="Chevrette M.G."/>
            <person name="De Carvalho L.P.S."/>
            <person name="Shen B."/>
        </authorList>
    </citation>
    <scope>NUCLEOTIDE SEQUENCE [LARGE SCALE GENOMIC DNA]</scope>
    <source>
        <strain evidence="1 2">NPDC001390</strain>
    </source>
</reference>
<protein>
    <submittedName>
        <fullName evidence="1">Uncharacterized protein</fullName>
    </submittedName>
</protein>
<accession>A0ABW6UU62</accession>
<gene>
    <name evidence="1" type="ORF">ACFY1D_37180</name>
</gene>
<organism evidence="1 2">
    <name type="scientific">Streptomyces bluensis</name>
    <dbReference type="NCBI Taxonomy" id="33897"/>
    <lineage>
        <taxon>Bacteria</taxon>
        <taxon>Bacillati</taxon>
        <taxon>Actinomycetota</taxon>
        <taxon>Actinomycetes</taxon>
        <taxon>Kitasatosporales</taxon>
        <taxon>Streptomycetaceae</taxon>
        <taxon>Streptomyces</taxon>
    </lineage>
</organism>